<evidence type="ECO:0000256" key="2">
    <source>
        <dbReference type="ARBA" id="ARBA00022723"/>
    </source>
</evidence>
<evidence type="ECO:0000256" key="1">
    <source>
        <dbReference type="ARBA" id="ARBA00022670"/>
    </source>
</evidence>
<protein>
    <submittedName>
        <fullName evidence="5">M20/M25/M40 family metallo-hydrolase</fullName>
    </submittedName>
</protein>
<accession>A0ABS9HXR6</accession>
<reference evidence="5 6" key="3">
    <citation type="submission" date="2022-01" db="EMBL/GenBank/DDBJ databases">
        <authorList>
            <person name="Zhou L.Y."/>
        </authorList>
    </citation>
    <scope>NUCLEOTIDE SEQUENCE [LARGE SCALE GENOMIC DNA]</scope>
    <source>
        <strain evidence="5 6">TLK-CK17</strain>
    </source>
</reference>
<comment type="caution">
    <text evidence="5">The sequence shown here is derived from an EMBL/GenBank/DDBJ whole genome shotgun (WGS) entry which is preliminary data.</text>
</comment>
<reference evidence="6" key="1">
    <citation type="submission" date="2022-01" db="EMBL/GenBank/DDBJ databases">
        <title>Lysobacter chinensis sp. nov., a bacterium isolated from cow dung compost.</title>
        <authorList>
            <person name="Zhou L.Y."/>
        </authorList>
    </citation>
    <scope>NUCLEOTIDE SEQUENCE [LARGE SCALE GENOMIC DNA]</scope>
    <source>
        <strain evidence="6">TLK-CK17</strain>
    </source>
</reference>
<dbReference type="Proteomes" id="UP001430796">
    <property type="component" value="Unassembled WGS sequence"/>
</dbReference>
<dbReference type="SUPFAM" id="SSF53187">
    <property type="entry name" value="Zn-dependent exopeptidases"/>
    <property type="match status" value="1"/>
</dbReference>
<dbReference type="Pfam" id="PF01546">
    <property type="entry name" value="Peptidase_M20"/>
    <property type="match status" value="1"/>
</dbReference>
<feature type="domain" description="Peptidase M20 dimerisation" evidence="4">
    <location>
        <begin position="212"/>
        <end position="364"/>
    </location>
</feature>
<evidence type="ECO:0000259" key="4">
    <source>
        <dbReference type="Pfam" id="PF07687"/>
    </source>
</evidence>
<evidence type="ECO:0000313" key="6">
    <source>
        <dbReference type="Proteomes" id="UP001430796"/>
    </source>
</evidence>
<dbReference type="Gene3D" id="3.30.70.360">
    <property type="match status" value="1"/>
</dbReference>
<evidence type="ECO:0000313" key="5">
    <source>
        <dbReference type="EMBL" id="MCF7223573.1"/>
    </source>
</evidence>
<dbReference type="InterPro" id="IPR051458">
    <property type="entry name" value="Cyt/Met_Dipeptidase"/>
</dbReference>
<keyword evidence="2" id="KW-0479">Metal-binding</keyword>
<dbReference type="PANTHER" id="PTHR43270:SF4">
    <property type="entry name" value="CARNOSINE DIPEPTIDASE 2, ISOFORM A"/>
    <property type="match status" value="1"/>
</dbReference>
<dbReference type="InterPro" id="IPR002933">
    <property type="entry name" value="Peptidase_M20"/>
</dbReference>
<sequence>MQSERWLAAIEREWNVLAMPALCDYMAIPCESPAFDPDWAARGELERAATLLADWARAQLVEVAGASVEVLHLPGRTPLLLIDVPGTRQGATLIYGHLDKQPAMDGWAPGRSAWTPVLEGERLYGRGGADDGYAPFAAVLALRALHAQGIAHPRCTVLIEASEESGSPDLPAYIEHLAPRLGAPALVIALDAGCGNYAQLWLTTSLRGQVAGTLHVRTLTHGVHSGDASGVVASPWRIATQLLARLEDPGSGTVDPAFQVEIPAHRRSEAERAALALGDGLHRQLPLADGVRPLDDQGSEQLLGRAWRAQLTVTGLDGLPGVDAAAAVMAPALALKLSLRLPPTLDPDAAAQRLQALLEADPPDGAEVRFLPQMISPGWHAPATAPWLQAALERASQAAFAAPCAAFGGGGGIPFLAMLGARFPQAQFVVTGVLGPQSNAHGPNEFLHLPYAQRLTVALALLLRDAADAPV</sequence>
<keyword evidence="1" id="KW-0645">Protease</keyword>
<dbReference type="PANTHER" id="PTHR43270">
    <property type="entry name" value="BETA-ALA-HIS DIPEPTIDASE"/>
    <property type="match status" value="1"/>
</dbReference>
<dbReference type="Pfam" id="PF07687">
    <property type="entry name" value="M20_dimer"/>
    <property type="match status" value="1"/>
</dbReference>
<proteinExistence type="predicted"/>
<organism evidence="5 6">
    <name type="scientific">Marilutibacter chinensis</name>
    <dbReference type="NCBI Taxonomy" id="2912247"/>
    <lineage>
        <taxon>Bacteria</taxon>
        <taxon>Pseudomonadati</taxon>
        <taxon>Pseudomonadota</taxon>
        <taxon>Gammaproteobacteria</taxon>
        <taxon>Lysobacterales</taxon>
        <taxon>Lysobacteraceae</taxon>
        <taxon>Marilutibacter</taxon>
    </lineage>
</organism>
<name>A0ABS9HXR6_9GAMM</name>
<dbReference type="Gene3D" id="3.40.630.10">
    <property type="entry name" value="Zn peptidases"/>
    <property type="match status" value="1"/>
</dbReference>
<keyword evidence="6" id="KW-1185">Reference proteome</keyword>
<reference evidence="5 6" key="2">
    <citation type="submission" date="2022-01" db="EMBL/GenBank/DDBJ databases">
        <title>Lysobacter chinensis sp. nov., a bacterium isolated from cow dung compost.</title>
        <authorList>
            <person name="Liu Y."/>
        </authorList>
    </citation>
    <scope>NUCLEOTIDE SEQUENCE [LARGE SCALE GENOMIC DNA]</scope>
    <source>
        <strain evidence="5 6">TLK-CK17</strain>
    </source>
</reference>
<evidence type="ECO:0000256" key="3">
    <source>
        <dbReference type="ARBA" id="ARBA00022801"/>
    </source>
</evidence>
<dbReference type="EMBL" id="JAKJPO010000018">
    <property type="protein sequence ID" value="MCF7223573.1"/>
    <property type="molecule type" value="Genomic_DNA"/>
</dbReference>
<dbReference type="RefSeq" id="WP_237056676.1">
    <property type="nucleotide sequence ID" value="NZ_JAKJPO010000018.1"/>
</dbReference>
<keyword evidence="3" id="KW-0378">Hydrolase</keyword>
<gene>
    <name evidence="5" type="ORF">L3V18_17575</name>
</gene>
<dbReference type="InterPro" id="IPR011650">
    <property type="entry name" value="Peptidase_M20_dimer"/>
</dbReference>